<keyword evidence="8" id="KW-0418">Kinase</keyword>
<dbReference type="InterPro" id="IPR036890">
    <property type="entry name" value="HATPase_C_sf"/>
</dbReference>
<dbReference type="Pfam" id="PF00072">
    <property type="entry name" value="Response_reg"/>
    <property type="match status" value="1"/>
</dbReference>
<dbReference type="InterPro" id="IPR001789">
    <property type="entry name" value="Sig_transdc_resp-reg_receiver"/>
</dbReference>
<evidence type="ECO:0000313" key="9">
    <source>
        <dbReference type="Proteomes" id="UP000316778"/>
    </source>
</evidence>
<evidence type="ECO:0000256" key="1">
    <source>
        <dbReference type="ARBA" id="ARBA00000085"/>
    </source>
</evidence>
<dbReference type="Proteomes" id="UP000316778">
    <property type="component" value="Unassembled WGS sequence"/>
</dbReference>
<evidence type="ECO:0000313" key="8">
    <source>
        <dbReference type="EMBL" id="TWI86607.1"/>
    </source>
</evidence>
<reference evidence="8 9" key="1">
    <citation type="journal article" date="2013" name="Stand. Genomic Sci.">
        <title>Genomic Encyclopedia of Type Strains, Phase I: The one thousand microbial genomes (KMG-I) project.</title>
        <authorList>
            <person name="Kyrpides N.C."/>
            <person name="Woyke T."/>
            <person name="Eisen J.A."/>
            <person name="Garrity G."/>
            <person name="Lilburn T.G."/>
            <person name="Beck B.J."/>
            <person name="Whitman W.B."/>
            <person name="Hugenholtz P."/>
            <person name="Klenk H.P."/>
        </authorList>
    </citation>
    <scope>NUCLEOTIDE SEQUENCE [LARGE SCALE GENOMIC DNA]</scope>
    <source>
        <strain evidence="8 9">DSM 13484</strain>
    </source>
</reference>
<dbReference type="SUPFAM" id="SSF52172">
    <property type="entry name" value="CheY-like"/>
    <property type="match status" value="1"/>
</dbReference>
<dbReference type="InterPro" id="IPR005467">
    <property type="entry name" value="His_kinase_dom"/>
</dbReference>
<keyword evidence="8" id="KW-0808">Transferase</keyword>
<dbReference type="Gene3D" id="1.10.287.130">
    <property type="match status" value="1"/>
</dbReference>
<dbReference type="SMART" id="SM00387">
    <property type="entry name" value="HATPase_c"/>
    <property type="match status" value="1"/>
</dbReference>
<dbReference type="PANTHER" id="PTHR43547:SF2">
    <property type="entry name" value="HYBRID SIGNAL TRANSDUCTION HISTIDINE KINASE C"/>
    <property type="match status" value="1"/>
</dbReference>
<organism evidence="8 9">
    <name type="scientific">Chitinophaga japonensis</name>
    <name type="common">Flexibacter japonensis</name>
    <dbReference type="NCBI Taxonomy" id="104662"/>
    <lineage>
        <taxon>Bacteria</taxon>
        <taxon>Pseudomonadati</taxon>
        <taxon>Bacteroidota</taxon>
        <taxon>Chitinophagia</taxon>
        <taxon>Chitinophagales</taxon>
        <taxon>Chitinophagaceae</taxon>
        <taxon>Chitinophaga</taxon>
    </lineage>
</organism>
<evidence type="ECO:0000256" key="5">
    <source>
        <dbReference type="SAM" id="Phobius"/>
    </source>
</evidence>
<name>A0A562SZ88_CHIJA</name>
<feature type="transmembrane region" description="Helical" evidence="5">
    <location>
        <begin position="31"/>
        <end position="57"/>
    </location>
</feature>
<feature type="domain" description="Histidine kinase" evidence="6">
    <location>
        <begin position="150"/>
        <end position="369"/>
    </location>
</feature>
<dbReference type="SUPFAM" id="SSF55874">
    <property type="entry name" value="ATPase domain of HSP90 chaperone/DNA topoisomerase II/histidine kinase"/>
    <property type="match status" value="1"/>
</dbReference>
<dbReference type="Gene3D" id="3.40.50.2300">
    <property type="match status" value="1"/>
</dbReference>
<dbReference type="PANTHER" id="PTHR43547">
    <property type="entry name" value="TWO-COMPONENT HISTIDINE KINASE"/>
    <property type="match status" value="1"/>
</dbReference>
<dbReference type="Pfam" id="PF02518">
    <property type="entry name" value="HATPase_c"/>
    <property type="match status" value="1"/>
</dbReference>
<evidence type="ECO:0000256" key="2">
    <source>
        <dbReference type="ARBA" id="ARBA00012438"/>
    </source>
</evidence>
<dbReference type="SMART" id="SM00448">
    <property type="entry name" value="REC"/>
    <property type="match status" value="1"/>
</dbReference>
<proteinExistence type="predicted"/>
<dbReference type="SUPFAM" id="SSF47384">
    <property type="entry name" value="Homodimeric domain of signal transducing histidine kinase"/>
    <property type="match status" value="1"/>
</dbReference>
<evidence type="ECO:0000259" key="7">
    <source>
        <dbReference type="PROSITE" id="PS50110"/>
    </source>
</evidence>
<dbReference type="PROSITE" id="PS50109">
    <property type="entry name" value="HIS_KIN"/>
    <property type="match status" value="1"/>
</dbReference>
<keyword evidence="3 4" id="KW-0597">Phosphoprotein</keyword>
<comment type="catalytic activity">
    <reaction evidence="1">
        <text>ATP + protein L-histidine = ADP + protein N-phospho-L-histidine.</text>
        <dbReference type="EC" id="2.7.13.3"/>
    </reaction>
</comment>
<keyword evidence="5" id="KW-1133">Transmembrane helix</keyword>
<dbReference type="InterPro" id="IPR004358">
    <property type="entry name" value="Sig_transdc_His_kin-like_C"/>
</dbReference>
<dbReference type="Pfam" id="PF00512">
    <property type="entry name" value="HisKA"/>
    <property type="match status" value="1"/>
</dbReference>
<sequence>MIFVAVILLNGFKKNTAASYGVVLTVNASLVYFSAIFGAIVEVHLAFIFLFGVTFLLFKPSSGHRTISVIIAALTLVLCEINFYYQLVPPILTTRENEFLVRWLAMPGIIFLDALVIWFYKKDYDTSLLNLKRTMELEAANMAKNFFIRVTNHEQRAPLNAIHEISQTLLMYAENNNYSPEDIKRLAEDLYAASNNAVQQVNNVLDMSQIEAGRINEVAEEPVNINQFLTNLAKVYQYSANTKGVEILTELRENLPVSIISDKGKLTKVISNLLINAIKFTRDKTTVSIKAYKGDKLLYISVQDQGKGIDAGKTDRIFEPFETEKNALIEGTGLGLYITKHFVQLLKGTIAVTSNSNGTTFTVNIPLRIGKEESEPSSVSNSEQSICKGKKVLICEDNSMSQLYLLKFLERSGCRPFLANNGIEGIEIALKEQLDLILIDSHMPKMSGRETIEYIRKHPRLKHLPIIAISGDSAHEEIEQLLQAGANDYILKPISFKLLNNAMHKHLAISSVSDNTIGSTAV</sequence>
<accession>A0A562SZ88</accession>
<evidence type="ECO:0000256" key="3">
    <source>
        <dbReference type="ARBA" id="ARBA00022553"/>
    </source>
</evidence>
<keyword evidence="5" id="KW-0812">Transmembrane</keyword>
<comment type="caution">
    <text evidence="8">The sequence shown here is derived from an EMBL/GenBank/DDBJ whole genome shotgun (WGS) entry which is preliminary data.</text>
</comment>
<feature type="modified residue" description="4-aspartylphosphate" evidence="4">
    <location>
        <position position="440"/>
    </location>
</feature>
<dbReference type="CDD" id="cd17546">
    <property type="entry name" value="REC_hyHK_CKI1_RcsC-like"/>
    <property type="match status" value="1"/>
</dbReference>
<dbReference type="InterPro" id="IPR003594">
    <property type="entry name" value="HATPase_dom"/>
</dbReference>
<protein>
    <recommendedName>
        <fullName evidence="2">histidine kinase</fullName>
        <ecNumber evidence="2">2.7.13.3</ecNumber>
    </recommendedName>
</protein>
<dbReference type="PROSITE" id="PS50110">
    <property type="entry name" value="RESPONSE_REGULATORY"/>
    <property type="match status" value="1"/>
</dbReference>
<keyword evidence="5" id="KW-0472">Membrane</keyword>
<dbReference type="EC" id="2.7.13.3" evidence="2"/>
<dbReference type="Gene3D" id="3.30.565.10">
    <property type="entry name" value="Histidine kinase-like ATPase, C-terminal domain"/>
    <property type="match status" value="1"/>
</dbReference>
<dbReference type="InterPro" id="IPR036097">
    <property type="entry name" value="HisK_dim/P_sf"/>
</dbReference>
<dbReference type="CDD" id="cd00082">
    <property type="entry name" value="HisKA"/>
    <property type="match status" value="1"/>
</dbReference>
<dbReference type="EMBL" id="VLLG01000004">
    <property type="protein sequence ID" value="TWI86607.1"/>
    <property type="molecule type" value="Genomic_DNA"/>
</dbReference>
<dbReference type="InterPro" id="IPR011006">
    <property type="entry name" value="CheY-like_superfamily"/>
</dbReference>
<dbReference type="SMART" id="SM00388">
    <property type="entry name" value="HisKA"/>
    <property type="match status" value="1"/>
</dbReference>
<feature type="domain" description="Response regulatory" evidence="7">
    <location>
        <begin position="391"/>
        <end position="507"/>
    </location>
</feature>
<dbReference type="GO" id="GO:0000155">
    <property type="term" value="F:phosphorelay sensor kinase activity"/>
    <property type="evidence" value="ECO:0007669"/>
    <property type="project" value="InterPro"/>
</dbReference>
<gene>
    <name evidence="8" type="ORF">LX66_3869</name>
</gene>
<feature type="transmembrane region" description="Helical" evidence="5">
    <location>
        <begin position="69"/>
        <end position="87"/>
    </location>
</feature>
<keyword evidence="9" id="KW-1185">Reference proteome</keyword>
<evidence type="ECO:0000259" key="6">
    <source>
        <dbReference type="PROSITE" id="PS50109"/>
    </source>
</evidence>
<dbReference type="PRINTS" id="PR00344">
    <property type="entry name" value="BCTRLSENSOR"/>
</dbReference>
<evidence type="ECO:0000256" key="4">
    <source>
        <dbReference type="PROSITE-ProRule" id="PRU00169"/>
    </source>
</evidence>
<dbReference type="InterPro" id="IPR003661">
    <property type="entry name" value="HisK_dim/P_dom"/>
</dbReference>
<dbReference type="AlphaFoldDB" id="A0A562SZ88"/>
<feature type="transmembrane region" description="Helical" evidence="5">
    <location>
        <begin position="99"/>
        <end position="120"/>
    </location>
</feature>